<dbReference type="GO" id="GO:0016020">
    <property type="term" value="C:membrane"/>
    <property type="evidence" value="ECO:0007669"/>
    <property type="project" value="UniProtKB-SubCell"/>
</dbReference>
<comment type="caution">
    <text evidence="7">The sequence shown here is derived from an EMBL/GenBank/DDBJ whole genome shotgun (WGS) entry which is preliminary data.</text>
</comment>
<keyword evidence="4 6" id="KW-0808">Transferase</keyword>
<evidence type="ECO:0000256" key="6">
    <source>
        <dbReference type="RuleBase" id="RU366017"/>
    </source>
</evidence>
<evidence type="ECO:0000256" key="2">
    <source>
        <dbReference type="ARBA" id="ARBA00007647"/>
    </source>
</evidence>
<dbReference type="Pfam" id="PF01697">
    <property type="entry name" value="Glyco_transf_92"/>
    <property type="match status" value="1"/>
</dbReference>
<dbReference type="InterPro" id="IPR008166">
    <property type="entry name" value="Glyco_transf_92"/>
</dbReference>
<evidence type="ECO:0000256" key="4">
    <source>
        <dbReference type="ARBA" id="ARBA00022679"/>
    </source>
</evidence>
<dbReference type="EMBL" id="JAIWYP010000005">
    <property type="protein sequence ID" value="KAH3828129.1"/>
    <property type="molecule type" value="Genomic_DNA"/>
</dbReference>
<evidence type="ECO:0000256" key="3">
    <source>
        <dbReference type="ARBA" id="ARBA00022676"/>
    </source>
</evidence>
<keyword evidence="8" id="KW-1185">Reference proteome</keyword>
<accession>A0A9D4H2C4</accession>
<evidence type="ECO:0000313" key="7">
    <source>
        <dbReference type="EMBL" id="KAH3828129.1"/>
    </source>
</evidence>
<dbReference type="Proteomes" id="UP000828390">
    <property type="component" value="Unassembled WGS sequence"/>
</dbReference>
<keyword evidence="3 6" id="KW-0328">Glycosyltransferase</keyword>
<reference evidence="7" key="2">
    <citation type="submission" date="2020-11" db="EMBL/GenBank/DDBJ databases">
        <authorList>
            <person name="McCartney M.A."/>
            <person name="Auch B."/>
            <person name="Kono T."/>
            <person name="Mallez S."/>
            <person name="Becker A."/>
            <person name="Gohl D.M."/>
            <person name="Silverstein K.A.T."/>
            <person name="Koren S."/>
            <person name="Bechman K.B."/>
            <person name="Herman A."/>
            <person name="Abrahante J.E."/>
            <person name="Garbe J."/>
        </authorList>
    </citation>
    <scope>NUCLEOTIDE SEQUENCE</scope>
    <source>
        <strain evidence="7">Duluth1</strain>
        <tissue evidence="7">Whole animal</tissue>
    </source>
</reference>
<comment type="similarity">
    <text evidence="2 6">Belongs to the glycosyltransferase 92 family.</text>
</comment>
<name>A0A9D4H2C4_DREPO</name>
<evidence type="ECO:0000256" key="5">
    <source>
        <dbReference type="ARBA" id="ARBA00023136"/>
    </source>
</evidence>
<keyword evidence="5" id="KW-0472">Membrane</keyword>
<proteinExistence type="inferred from homology"/>
<dbReference type="AlphaFoldDB" id="A0A9D4H2C4"/>
<gene>
    <name evidence="7" type="ORF">DPMN_130081</name>
</gene>
<protein>
    <recommendedName>
        <fullName evidence="6">Glycosyltransferase family 92 protein</fullName>
        <ecNumber evidence="6">2.4.1.-</ecNumber>
    </recommendedName>
</protein>
<reference evidence="7" key="1">
    <citation type="journal article" date="2019" name="bioRxiv">
        <title>The Genome of the Zebra Mussel, Dreissena polymorpha: A Resource for Invasive Species Research.</title>
        <authorList>
            <person name="McCartney M.A."/>
            <person name="Auch B."/>
            <person name="Kono T."/>
            <person name="Mallez S."/>
            <person name="Zhang Y."/>
            <person name="Obille A."/>
            <person name="Becker A."/>
            <person name="Abrahante J.E."/>
            <person name="Garbe J."/>
            <person name="Badalamenti J.P."/>
            <person name="Herman A."/>
            <person name="Mangelson H."/>
            <person name="Liachko I."/>
            <person name="Sullivan S."/>
            <person name="Sone E.D."/>
            <person name="Koren S."/>
            <person name="Silverstein K.A.T."/>
            <person name="Beckman K.B."/>
            <person name="Gohl D.M."/>
        </authorList>
    </citation>
    <scope>NUCLEOTIDE SEQUENCE</scope>
    <source>
        <strain evidence="7">Duluth1</strain>
        <tissue evidence="7">Whole animal</tissue>
    </source>
</reference>
<organism evidence="7 8">
    <name type="scientific">Dreissena polymorpha</name>
    <name type="common">Zebra mussel</name>
    <name type="synonym">Mytilus polymorpha</name>
    <dbReference type="NCBI Taxonomy" id="45954"/>
    <lineage>
        <taxon>Eukaryota</taxon>
        <taxon>Metazoa</taxon>
        <taxon>Spiralia</taxon>
        <taxon>Lophotrochozoa</taxon>
        <taxon>Mollusca</taxon>
        <taxon>Bivalvia</taxon>
        <taxon>Autobranchia</taxon>
        <taxon>Heteroconchia</taxon>
        <taxon>Euheterodonta</taxon>
        <taxon>Imparidentia</taxon>
        <taxon>Neoheterodontei</taxon>
        <taxon>Myida</taxon>
        <taxon>Dreissenoidea</taxon>
        <taxon>Dreissenidae</taxon>
        <taxon>Dreissena</taxon>
    </lineage>
</organism>
<sequence length="276" mass="31770">MLIKRRRRGAKLFVSLLLVVWAVSIYRQYLKSANDIANQWHYYLNPLEGTEFMNMHRDMFELTIDTPDPKLIGEGKDLFKPRLKKVRHFDNNIVLFSAVAGNSSSEHIWDTIDIVGWENKNLIRNTYKCCVRYTSGEVQSVPATRIIWSNILSNMSAMQFVCSNLTSRFGELPEVATLEGRNKKCHSLFDWYLPVTFAHAHKNEIAVCYKIAYGSLAADDLLSWFELHRRLGVTKVLVFTHDLNPEATRVLQYYRALGMADTVPFAYPTDGKACFC</sequence>
<dbReference type="EC" id="2.4.1.-" evidence="6"/>
<evidence type="ECO:0000313" key="8">
    <source>
        <dbReference type="Proteomes" id="UP000828390"/>
    </source>
</evidence>
<dbReference type="GO" id="GO:0016757">
    <property type="term" value="F:glycosyltransferase activity"/>
    <property type="evidence" value="ECO:0007669"/>
    <property type="project" value="UniProtKB-UniRule"/>
</dbReference>
<comment type="subcellular location">
    <subcellularLocation>
        <location evidence="1">Membrane</location>
    </subcellularLocation>
</comment>
<evidence type="ECO:0000256" key="1">
    <source>
        <dbReference type="ARBA" id="ARBA00004370"/>
    </source>
</evidence>